<proteinExistence type="predicted"/>
<organism evidence="1 2">
    <name type="scientific">Aerophobetes bacterium</name>
    <dbReference type="NCBI Taxonomy" id="2030807"/>
    <lineage>
        <taxon>Bacteria</taxon>
        <taxon>Candidatus Aerophobota</taxon>
    </lineage>
</organism>
<reference evidence="2" key="1">
    <citation type="submission" date="2017-08" db="EMBL/GenBank/DDBJ databases">
        <title>A dynamic microbial community with high functional redundancy inhabits the cold, oxic subseafloor aquifer.</title>
        <authorList>
            <person name="Tully B.J."/>
            <person name="Wheat C.G."/>
            <person name="Glazer B.T."/>
            <person name="Huber J.A."/>
        </authorList>
    </citation>
    <scope>NUCLEOTIDE SEQUENCE [LARGE SCALE GENOMIC DNA]</scope>
</reference>
<protein>
    <submittedName>
        <fullName evidence="1">Uncharacterized protein</fullName>
    </submittedName>
</protein>
<dbReference type="Proteomes" id="UP000217838">
    <property type="component" value="Unassembled WGS sequence"/>
</dbReference>
<sequence length="376" mass="43508">MVTPLQSNIPVYDPNGSIKDRFANYCDSYLSLSPTYASVEGYDFHRHEVVVLIKGHWDLTHVFKSAVKILSYASIVLPLIAYVFSNAYRSEHRYHVKTDDDNTPKPTRVDEAKTKCAAAKKAKTSTTSVEDDEIMEIIPEHIIKDTDTRKVAFKKADAAVEKSLEKLDGIDDVLTSHLDLIRKNYLEHCTISSVISRFIKKEKLPEDHKHFVYVRTDQDNIAQERYPVTAGRKKNEEFRKDTLDGHPKKGAMALSVHLTDHYNGVYVDFDKKLIVCYEPFGKADERNLPFKTIVSNLKKNYFAIGENVEVRYIQREHQKDGYNCGRYVINFFLEMLKTDDNEAAIKTLEDYDISKDEIRYRAIGWGKKYQQRHSDY</sequence>
<gene>
    <name evidence="1" type="ORF">COB11_03835</name>
</gene>
<evidence type="ECO:0000313" key="2">
    <source>
        <dbReference type="Proteomes" id="UP000217838"/>
    </source>
</evidence>
<comment type="caution">
    <text evidence="1">The sequence shown here is derived from an EMBL/GenBank/DDBJ whole genome shotgun (WGS) entry which is preliminary data.</text>
</comment>
<accession>A0A2A4YIH5</accession>
<dbReference type="SUPFAM" id="SSF54001">
    <property type="entry name" value="Cysteine proteinases"/>
    <property type="match status" value="1"/>
</dbReference>
<name>A0A2A4YIH5_UNCAE</name>
<evidence type="ECO:0000313" key="1">
    <source>
        <dbReference type="EMBL" id="PCI94400.1"/>
    </source>
</evidence>
<dbReference type="InterPro" id="IPR038765">
    <property type="entry name" value="Papain-like_cys_pep_sf"/>
</dbReference>
<dbReference type="AlphaFoldDB" id="A0A2A4YIH5"/>
<dbReference type="EMBL" id="NVUU01000039">
    <property type="protein sequence ID" value="PCI94400.1"/>
    <property type="molecule type" value="Genomic_DNA"/>
</dbReference>